<feature type="domain" description="Yeast cell wall synthesis Kre9/Knh1-like N-terminal" evidence="4">
    <location>
        <begin position="28"/>
        <end position="121"/>
    </location>
</feature>
<dbReference type="EMBL" id="KV700134">
    <property type="protein sequence ID" value="OCF31504.1"/>
    <property type="molecule type" value="Genomic_DNA"/>
</dbReference>
<sequence length="260" mass="25462">MFTSTLALTLSLALASTVAVNAIITPTSPDSNTVVKVGDKIQALWTADSTSSWKDVEIQLMTGDNLQMVALATVATGIDGTSATSYEFTAPDVSPYSKIYFLQFTNGGDMTAPTWTTRFTIASADGTTTEPTNSTVYSGTTVEWGTGTLLSTVTTDTSGSGSSSSSSNSTTASSAASGSSAVTTISASESASSASASASSESASASAAASESASTSARSSGATTAAAAAASSSGSNSAAGRLEVGLGAVVFAGLAAYAAL</sequence>
<dbReference type="Proteomes" id="UP000092666">
    <property type="component" value="Unassembled WGS sequence"/>
</dbReference>
<evidence type="ECO:0000256" key="2">
    <source>
        <dbReference type="SAM" id="MobiDB-lite"/>
    </source>
</evidence>
<feature type="region of interest" description="Disordered" evidence="2">
    <location>
        <begin position="151"/>
        <end position="175"/>
    </location>
</feature>
<name>A0A1B9GKB6_9TREE</name>
<evidence type="ECO:0000256" key="3">
    <source>
        <dbReference type="SAM" id="SignalP"/>
    </source>
</evidence>
<feature type="chain" id="PRO_5008627182" description="Yeast cell wall synthesis Kre9/Knh1-like N-terminal domain-containing protein" evidence="3">
    <location>
        <begin position="23"/>
        <end position="260"/>
    </location>
</feature>
<evidence type="ECO:0000313" key="5">
    <source>
        <dbReference type="EMBL" id="OCF31504.1"/>
    </source>
</evidence>
<keyword evidence="6" id="KW-1185">Reference proteome</keyword>
<dbReference type="Pfam" id="PF10342">
    <property type="entry name" value="Kre9_KNH"/>
    <property type="match status" value="1"/>
</dbReference>
<keyword evidence="1 3" id="KW-0732">Signal</keyword>
<accession>A0A1B9GKB6</accession>
<dbReference type="InterPro" id="IPR018466">
    <property type="entry name" value="Kre9/Knh1-like_N"/>
</dbReference>
<protein>
    <recommendedName>
        <fullName evidence="4">Yeast cell wall synthesis Kre9/Knh1-like N-terminal domain-containing protein</fullName>
    </recommendedName>
</protein>
<evidence type="ECO:0000313" key="6">
    <source>
        <dbReference type="Proteomes" id="UP000092666"/>
    </source>
</evidence>
<dbReference type="AlphaFoldDB" id="A0A1B9GKB6"/>
<reference evidence="6" key="2">
    <citation type="submission" date="2013-12" db="EMBL/GenBank/DDBJ databases">
        <title>Evolution of pathogenesis and genome organization in the Tremellales.</title>
        <authorList>
            <person name="Cuomo C."/>
            <person name="Litvintseva A."/>
            <person name="Heitman J."/>
            <person name="Chen Y."/>
            <person name="Sun S."/>
            <person name="Springer D."/>
            <person name="Dromer F."/>
            <person name="Young S."/>
            <person name="Zeng Q."/>
            <person name="Chapman S."/>
            <person name="Gujja S."/>
            <person name="Saif S."/>
            <person name="Birren B."/>
        </authorList>
    </citation>
    <scope>NUCLEOTIDE SEQUENCE [LARGE SCALE GENOMIC DNA]</scope>
    <source>
        <strain evidence="6">BCC8398</strain>
    </source>
</reference>
<evidence type="ECO:0000256" key="1">
    <source>
        <dbReference type="ARBA" id="ARBA00022729"/>
    </source>
</evidence>
<organism evidence="5 6">
    <name type="scientific">Kwoniella heveanensis BCC8398</name>
    <dbReference type="NCBI Taxonomy" id="1296120"/>
    <lineage>
        <taxon>Eukaryota</taxon>
        <taxon>Fungi</taxon>
        <taxon>Dikarya</taxon>
        <taxon>Basidiomycota</taxon>
        <taxon>Agaricomycotina</taxon>
        <taxon>Tremellomycetes</taxon>
        <taxon>Tremellales</taxon>
        <taxon>Cryptococcaceae</taxon>
        <taxon>Kwoniella</taxon>
    </lineage>
</organism>
<reference evidence="5 6" key="1">
    <citation type="submission" date="2013-07" db="EMBL/GenBank/DDBJ databases">
        <title>The Genome Sequence of Cryptococcus heveanensis BCC8398.</title>
        <authorList>
            <consortium name="The Broad Institute Genome Sequencing Platform"/>
            <person name="Cuomo C."/>
            <person name="Litvintseva A."/>
            <person name="Chen Y."/>
            <person name="Heitman J."/>
            <person name="Sun S."/>
            <person name="Springer D."/>
            <person name="Dromer F."/>
            <person name="Young S.K."/>
            <person name="Zeng Q."/>
            <person name="Gargeya S."/>
            <person name="Fitzgerald M."/>
            <person name="Abouelleil A."/>
            <person name="Alvarado L."/>
            <person name="Berlin A.M."/>
            <person name="Chapman S.B."/>
            <person name="Dewar J."/>
            <person name="Goldberg J."/>
            <person name="Griggs A."/>
            <person name="Gujja S."/>
            <person name="Hansen M."/>
            <person name="Howarth C."/>
            <person name="Imamovic A."/>
            <person name="Larimer J."/>
            <person name="McCowan C."/>
            <person name="Murphy C."/>
            <person name="Pearson M."/>
            <person name="Priest M."/>
            <person name="Roberts A."/>
            <person name="Saif S."/>
            <person name="Shea T."/>
            <person name="Sykes S."/>
            <person name="Wortman J."/>
            <person name="Nusbaum C."/>
            <person name="Birren B."/>
        </authorList>
    </citation>
    <scope>NUCLEOTIDE SEQUENCE [LARGE SCALE GENOMIC DNA]</scope>
    <source>
        <strain evidence="5 6">BCC8398</strain>
    </source>
</reference>
<dbReference type="PANTHER" id="PTHR40633:SF1">
    <property type="entry name" value="GPI ANCHORED SERINE-THREONINE RICH PROTEIN (AFU_ORTHOLOGUE AFUA_1G03630)"/>
    <property type="match status" value="1"/>
</dbReference>
<evidence type="ECO:0000259" key="4">
    <source>
        <dbReference type="Pfam" id="PF10342"/>
    </source>
</evidence>
<dbReference type="PANTHER" id="PTHR40633">
    <property type="entry name" value="MATRIX PROTEIN, PUTATIVE (AFU_ORTHOLOGUE AFUA_8G05410)-RELATED"/>
    <property type="match status" value="1"/>
</dbReference>
<dbReference type="STRING" id="1296120.A0A1B9GKB6"/>
<dbReference type="OrthoDB" id="2432613at2759"/>
<proteinExistence type="predicted"/>
<gene>
    <name evidence="5" type="ORF">I316_06907</name>
</gene>
<feature type="signal peptide" evidence="3">
    <location>
        <begin position="1"/>
        <end position="22"/>
    </location>
</feature>
<dbReference type="InterPro" id="IPR052982">
    <property type="entry name" value="SRP1/TIP1-like"/>
</dbReference>